<comment type="caution">
    <text evidence="1">The sequence shown here is derived from an EMBL/GenBank/DDBJ whole genome shotgun (WGS) entry which is preliminary data.</text>
</comment>
<proteinExistence type="predicted"/>
<gene>
    <name evidence="1" type="ORF">AVEN_41381_1</name>
</gene>
<keyword evidence="2" id="KW-1185">Reference proteome</keyword>
<dbReference type="EMBL" id="BGPR01030088">
    <property type="protein sequence ID" value="GBO02335.1"/>
    <property type="molecule type" value="Genomic_DNA"/>
</dbReference>
<evidence type="ECO:0000313" key="1">
    <source>
        <dbReference type="EMBL" id="GBO02335.1"/>
    </source>
</evidence>
<feature type="non-terminal residue" evidence="1">
    <location>
        <position position="1"/>
    </location>
</feature>
<name>A0A4Y2TNX2_ARAVE</name>
<accession>A0A4Y2TNX2</accession>
<reference evidence="1 2" key="1">
    <citation type="journal article" date="2019" name="Sci. Rep.">
        <title>Orb-weaving spider Araneus ventricosus genome elucidates the spidroin gene catalogue.</title>
        <authorList>
            <person name="Kono N."/>
            <person name="Nakamura H."/>
            <person name="Ohtoshi R."/>
            <person name="Moran D.A.P."/>
            <person name="Shinohara A."/>
            <person name="Yoshida Y."/>
            <person name="Fujiwara M."/>
            <person name="Mori M."/>
            <person name="Tomita M."/>
            <person name="Arakawa K."/>
        </authorList>
    </citation>
    <scope>NUCLEOTIDE SEQUENCE [LARGE SCALE GENOMIC DNA]</scope>
</reference>
<sequence length="97" mass="11248">NISRFAMRDTPFTSIVLSLARIPSSREYRQEYKSPSSPTGNRFRAERLDTSRVRLSVIGRERSATDFWSPAHDLACNRPIHTSLHWKRVWNMEPSGT</sequence>
<dbReference type="AlphaFoldDB" id="A0A4Y2TNX2"/>
<organism evidence="1 2">
    <name type="scientific">Araneus ventricosus</name>
    <name type="common">Orbweaver spider</name>
    <name type="synonym">Epeira ventricosa</name>
    <dbReference type="NCBI Taxonomy" id="182803"/>
    <lineage>
        <taxon>Eukaryota</taxon>
        <taxon>Metazoa</taxon>
        <taxon>Ecdysozoa</taxon>
        <taxon>Arthropoda</taxon>
        <taxon>Chelicerata</taxon>
        <taxon>Arachnida</taxon>
        <taxon>Araneae</taxon>
        <taxon>Araneomorphae</taxon>
        <taxon>Entelegynae</taxon>
        <taxon>Araneoidea</taxon>
        <taxon>Araneidae</taxon>
        <taxon>Araneus</taxon>
    </lineage>
</organism>
<evidence type="ECO:0000313" key="2">
    <source>
        <dbReference type="Proteomes" id="UP000499080"/>
    </source>
</evidence>
<protein>
    <submittedName>
        <fullName evidence="1">Uncharacterized protein</fullName>
    </submittedName>
</protein>
<dbReference type="Proteomes" id="UP000499080">
    <property type="component" value="Unassembled WGS sequence"/>
</dbReference>